<evidence type="ECO:0000313" key="5">
    <source>
        <dbReference type="Proteomes" id="UP000199666"/>
    </source>
</evidence>
<feature type="domain" description="Protein FecR C-terminal" evidence="3">
    <location>
        <begin position="314"/>
        <end position="382"/>
    </location>
</feature>
<keyword evidence="1" id="KW-1133">Transmembrane helix</keyword>
<dbReference type="RefSeq" id="WP_090996738.1">
    <property type="nucleotide sequence ID" value="NZ_FOPP01000011.1"/>
</dbReference>
<dbReference type="PANTHER" id="PTHR30273">
    <property type="entry name" value="PERIPLASMIC SIGNAL SENSOR AND SIGMA FACTOR ACTIVATOR FECR-RELATED"/>
    <property type="match status" value="1"/>
</dbReference>
<dbReference type="GO" id="GO:0016989">
    <property type="term" value="F:sigma factor antagonist activity"/>
    <property type="evidence" value="ECO:0007669"/>
    <property type="project" value="TreeGrafter"/>
</dbReference>
<dbReference type="OrthoDB" id="1099963at2"/>
<gene>
    <name evidence="4" type="ORF">SAMN04489864_1116</name>
</gene>
<dbReference type="Proteomes" id="UP000199666">
    <property type="component" value="Unassembled WGS sequence"/>
</dbReference>
<accession>A0A1I2ZQK8</accession>
<dbReference type="STRING" id="414048.SAMN04489864_1116"/>
<dbReference type="InterPro" id="IPR012373">
    <property type="entry name" value="Ferrdict_sens_TM"/>
</dbReference>
<dbReference type="Pfam" id="PF04773">
    <property type="entry name" value="FecR"/>
    <property type="match status" value="1"/>
</dbReference>
<dbReference type="FunFam" id="2.60.120.1440:FF:000001">
    <property type="entry name" value="Putative anti-sigma factor"/>
    <property type="match status" value="1"/>
</dbReference>
<dbReference type="Gene3D" id="2.60.120.1440">
    <property type="match status" value="1"/>
</dbReference>
<organism evidence="4 5">
    <name type="scientific">Pedobacter insulae</name>
    <dbReference type="NCBI Taxonomy" id="414048"/>
    <lineage>
        <taxon>Bacteria</taxon>
        <taxon>Pseudomonadati</taxon>
        <taxon>Bacteroidota</taxon>
        <taxon>Sphingobacteriia</taxon>
        <taxon>Sphingobacteriales</taxon>
        <taxon>Sphingobacteriaceae</taxon>
        <taxon>Pedobacter</taxon>
    </lineage>
</organism>
<dbReference type="PANTHER" id="PTHR30273:SF2">
    <property type="entry name" value="PROTEIN FECR"/>
    <property type="match status" value="1"/>
</dbReference>
<evidence type="ECO:0000256" key="1">
    <source>
        <dbReference type="SAM" id="Phobius"/>
    </source>
</evidence>
<feature type="transmembrane region" description="Helical" evidence="1">
    <location>
        <begin position="80"/>
        <end position="102"/>
    </location>
</feature>
<dbReference type="PIRSF" id="PIRSF018266">
    <property type="entry name" value="FecR"/>
    <property type="match status" value="1"/>
</dbReference>
<evidence type="ECO:0000313" key="4">
    <source>
        <dbReference type="EMBL" id="SFH39896.1"/>
    </source>
</evidence>
<evidence type="ECO:0000259" key="2">
    <source>
        <dbReference type="Pfam" id="PF04773"/>
    </source>
</evidence>
<proteinExistence type="predicted"/>
<dbReference type="Pfam" id="PF16344">
    <property type="entry name" value="FecR_C"/>
    <property type="match status" value="1"/>
</dbReference>
<evidence type="ECO:0000259" key="3">
    <source>
        <dbReference type="Pfam" id="PF16344"/>
    </source>
</evidence>
<dbReference type="InterPro" id="IPR032508">
    <property type="entry name" value="FecR_C"/>
</dbReference>
<dbReference type="AlphaFoldDB" id="A0A1I2ZQK8"/>
<protein>
    <submittedName>
        <fullName evidence="4">FecR protein</fullName>
    </submittedName>
</protein>
<dbReference type="InterPro" id="IPR006860">
    <property type="entry name" value="FecR"/>
</dbReference>
<sequence length="384" mass="43147">MNPNQLKKLVQRLIDGTLSDQELATLRSALIDFEHDEELIKILDAVWEENSSLDISKEKAEGILHAIISTKKHKSITKKWLGIAASIVVLISIALSLKFFAFQQSGNIDKIKVNTQVAKIIPGKNNAVLTLSNGQKIILNEQNIGELAMEGDVVINKFKDGELSYAVNKEQTNGVLQFNTISTPRGGEYRVILPDGTKVWLNAHSSLRYPVNFTGNERVVEIAGEAYFEVSKNKLKPFRVIANAVEVKVLGTHFNVMAYADEQLISTTLLEGSVNVNNTILVPGQQAQLNKQNNKIRVSKVNTEEVVAWKNGLFIFRNEDSQSIMKKISRWYDVEVIFKDRKLINERFGGTFSRSGELADMLESMSLTERIHFKTEGRRITVMN</sequence>
<dbReference type="EMBL" id="FOPP01000011">
    <property type="protein sequence ID" value="SFH39896.1"/>
    <property type="molecule type" value="Genomic_DNA"/>
</dbReference>
<dbReference type="Gene3D" id="3.55.50.30">
    <property type="match status" value="1"/>
</dbReference>
<keyword evidence="1" id="KW-0472">Membrane</keyword>
<keyword evidence="5" id="KW-1185">Reference proteome</keyword>
<keyword evidence="1" id="KW-0812">Transmembrane</keyword>
<reference evidence="4 5" key="1">
    <citation type="submission" date="2016-10" db="EMBL/GenBank/DDBJ databases">
        <authorList>
            <person name="de Groot N.N."/>
        </authorList>
    </citation>
    <scope>NUCLEOTIDE SEQUENCE [LARGE SCALE GENOMIC DNA]</scope>
    <source>
        <strain evidence="4 5">DSM 18684</strain>
    </source>
</reference>
<name>A0A1I2ZQK8_9SPHI</name>
<feature type="domain" description="FecR protein" evidence="2">
    <location>
        <begin position="180"/>
        <end position="275"/>
    </location>
</feature>